<dbReference type="AlphaFoldDB" id="A0A1G2U2Q7"/>
<evidence type="ECO:0000256" key="13">
    <source>
        <dbReference type="ARBA" id="ARBA00033470"/>
    </source>
</evidence>
<dbReference type="EC" id="2.7.9.2" evidence="5"/>
<dbReference type="PANTHER" id="PTHR43030:SF1">
    <property type="entry name" value="PHOSPHOENOLPYRUVATE SYNTHASE"/>
    <property type="match status" value="1"/>
</dbReference>
<evidence type="ECO:0000259" key="15">
    <source>
        <dbReference type="Pfam" id="PF00391"/>
    </source>
</evidence>
<dbReference type="InterPro" id="IPR008279">
    <property type="entry name" value="PEP-util_enz_mobile_dom"/>
</dbReference>
<keyword evidence="11" id="KW-0067">ATP-binding</keyword>
<evidence type="ECO:0000256" key="7">
    <source>
        <dbReference type="ARBA" id="ARBA00022679"/>
    </source>
</evidence>
<dbReference type="GO" id="GO:0008986">
    <property type="term" value="F:pyruvate, water dikinase activity"/>
    <property type="evidence" value="ECO:0007669"/>
    <property type="project" value="UniProtKB-EC"/>
</dbReference>
<dbReference type="InterPro" id="IPR002192">
    <property type="entry name" value="PPDK_AMP/ATP-bd"/>
</dbReference>
<evidence type="ECO:0000256" key="5">
    <source>
        <dbReference type="ARBA" id="ARBA00011996"/>
    </source>
</evidence>
<comment type="cofactor">
    <cofactor evidence="1">
        <name>Mg(2+)</name>
        <dbReference type="ChEBI" id="CHEBI:18420"/>
    </cofactor>
</comment>
<name>A0A1G2U2Q7_9BACT</name>
<dbReference type="PANTHER" id="PTHR43030">
    <property type="entry name" value="PHOSPHOENOLPYRUVATE SYNTHASE"/>
    <property type="match status" value="1"/>
</dbReference>
<comment type="pathway">
    <text evidence="3">Carbohydrate biosynthesis; gluconeogenesis.</text>
</comment>
<keyword evidence="7" id="KW-0808">Transferase</keyword>
<dbReference type="InterPro" id="IPR006319">
    <property type="entry name" value="PEP_synth"/>
</dbReference>
<feature type="domain" description="PEP-utilising enzyme mobile" evidence="15">
    <location>
        <begin position="605"/>
        <end position="675"/>
    </location>
</feature>
<evidence type="ECO:0000256" key="1">
    <source>
        <dbReference type="ARBA" id="ARBA00001946"/>
    </source>
</evidence>
<dbReference type="Gene3D" id="3.50.30.10">
    <property type="entry name" value="Phosphohistidine domain"/>
    <property type="match status" value="2"/>
</dbReference>
<evidence type="ECO:0000259" key="16">
    <source>
        <dbReference type="Pfam" id="PF01326"/>
    </source>
</evidence>
<evidence type="ECO:0000256" key="4">
    <source>
        <dbReference type="ARBA" id="ARBA00007837"/>
    </source>
</evidence>
<evidence type="ECO:0000256" key="12">
    <source>
        <dbReference type="ARBA" id="ARBA00022842"/>
    </source>
</evidence>
<dbReference type="Pfam" id="PF00391">
    <property type="entry name" value="PEP-utilizers"/>
    <property type="match status" value="2"/>
</dbReference>
<dbReference type="Gene3D" id="3.30.470.20">
    <property type="entry name" value="ATP-grasp fold, B domain"/>
    <property type="match status" value="1"/>
</dbReference>
<comment type="similarity">
    <text evidence="4">Belongs to the PEP-utilizing enzyme family.</text>
</comment>
<evidence type="ECO:0000256" key="3">
    <source>
        <dbReference type="ARBA" id="ARBA00004742"/>
    </source>
</evidence>
<comment type="caution">
    <text evidence="17">The sequence shown here is derived from an EMBL/GenBank/DDBJ whole genome shotgun (WGS) entry which is preliminary data.</text>
</comment>
<dbReference type="Gene3D" id="3.30.1490.20">
    <property type="entry name" value="ATP-grasp fold, A domain"/>
    <property type="match status" value="1"/>
</dbReference>
<evidence type="ECO:0000313" key="17">
    <source>
        <dbReference type="EMBL" id="OHB03806.1"/>
    </source>
</evidence>
<keyword evidence="8" id="KW-0479">Metal-binding</keyword>
<evidence type="ECO:0000256" key="6">
    <source>
        <dbReference type="ARBA" id="ARBA00021623"/>
    </source>
</evidence>
<protein>
    <recommendedName>
        <fullName evidence="6">Phosphoenolpyruvate synthase</fullName>
        <ecNumber evidence="5">2.7.9.2</ecNumber>
    </recommendedName>
    <alternativeName>
        <fullName evidence="13">Pyruvate, water dikinase</fullName>
    </alternativeName>
</protein>
<reference evidence="17 18" key="1">
    <citation type="journal article" date="2016" name="Nat. Commun.">
        <title>Thousands of microbial genomes shed light on interconnected biogeochemical processes in an aquifer system.</title>
        <authorList>
            <person name="Anantharaman K."/>
            <person name="Brown C.T."/>
            <person name="Hug L.A."/>
            <person name="Sharon I."/>
            <person name="Castelle C.J."/>
            <person name="Probst A.J."/>
            <person name="Thomas B.C."/>
            <person name="Singh A."/>
            <person name="Wilkins M.J."/>
            <person name="Karaoz U."/>
            <person name="Brodie E.L."/>
            <person name="Williams K.H."/>
            <person name="Hubbard S.S."/>
            <person name="Banfield J.F."/>
        </authorList>
    </citation>
    <scope>NUCLEOTIDE SEQUENCE [LARGE SCALE GENOMIC DNA]</scope>
</reference>
<dbReference type="GO" id="GO:0005524">
    <property type="term" value="F:ATP binding"/>
    <property type="evidence" value="ECO:0007669"/>
    <property type="project" value="UniProtKB-KW"/>
</dbReference>
<keyword evidence="9" id="KW-0547">Nucleotide-binding</keyword>
<dbReference type="InterPro" id="IPR036637">
    <property type="entry name" value="Phosphohistidine_dom_sf"/>
</dbReference>
<keyword evidence="10" id="KW-0418">Kinase</keyword>
<evidence type="ECO:0000256" key="11">
    <source>
        <dbReference type="ARBA" id="ARBA00022840"/>
    </source>
</evidence>
<keyword evidence="12" id="KW-0460">Magnesium</keyword>
<dbReference type="Proteomes" id="UP000176800">
    <property type="component" value="Unassembled WGS sequence"/>
</dbReference>
<evidence type="ECO:0000256" key="2">
    <source>
        <dbReference type="ARBA" id="ARBA00002988"/>
    </source>
</evidence>
<dbReference type="GO" id="GO:0046872">
    <property type="term" value="F:metal ion binding"/>
    <property type="evidence" value="ECO:0007669"/>
    <property type="project" value="UniProtKB-KW"/>
</dbReference>
<comment type="catalytic activity">
    <reaction evidence="14">
        <text>pyruvate + ATP + H2O = phosphoenolpyruvate + AMP + phosphate + 2 H(+)</text>
        <dbReference type="Rhea" id="RHEA:11364"/>
        <dbReference type="ChEBI" id="CHEBI:15361"/>
        <dbReference type="ChEBI" id="CHEBI:15377"/>
        <dbReference type="ChEBI" id="CHEBI:15378"/>
        <dbReference type="ChEBI" id="CHEBI:30616"/>
        <dbReference type="ChEBI" id="CHEBI:43474"/>
        <dbReference type="ChEBI" id="CHEBI:58702"/>
        <dbReference type="ChEBI" id="CHEBI:456215"/>
        <dbReference type="EC" id="2.7.9.2"/>
    </reaction>
</comment>
<sequence length="1042" mass="117782">MKFTCIFNNLNKSDANIAGGKGASLGEMIQSGILVPEGFVVLSNTFDRFLHETDLSQEIESTLKGVDHKAIHTVESASEKIRGLIEKQEIPKDIADEVMNGFKLLKAEFVAVRSSATAEDGIEHAWAGQLESYLNTTESTLLEHVKKCWSSLFTSRAIFYRFEKELHETEISVAVVVQKMVQSEVSGIAFSVHPITEDRNQLVIEAGYGLGEAIVSGSITPDSYVVEKEPRKIIDTTVNNQKRGLFKSVGGGNEWREISEPKASSQVLDEKEILELSELVVKIERHYGFPCDIEWAYESNKFYITQSRPITTLSKQENRTLQQSLIGNPDQYQRLFQVGGMPYLVSDAFMDEYRKIDGLAMLAHGTWTTFLPREAIKRTLAEGLKLYSDKQKFKEYENGFEAYKLETSKLFERLSKKSALMKNEVDSFLQSLTHLFHYYRRTEFFATDEAYQHSLKDEITRQNLKQFEHIKNSGREYLNKLFFGGESYLTKILGILTNQFNTTDENLRLYCKKDILSLFDSKRVSESALKSRRLAYVMVGGESLIYIEGKEAEAIVAKFDTALHEFHKELRGKTANKGVVKGKAKVIIADYGNFDGLKKVMESMKKGDVLIAETTSPELMPACSKASAIVTNQGGMMSHAAIVSREMGIPCVVGTGNATDLIKDGDMVEVDGNNGLVRILSNSEFRKEDYILSFWVQGVSIFVTDIHLDVYSHLGILFVIDNGMFKQYFLKTAYEKALDEGLKFYSDKNAVKEYKKDLQNHCEKLEEFFNKEIKDKSDISKDTLSKFFAYATKLVGDYTKMNFEYTDKAFTERERNKTIEENLSIVATFKDEVRAIMNKTLFENNGYLPYIWKVLSEKFSVTPSLLDNLTQKEILALYDGQYPNEKVSKRQEAFVYSYKSRTPFEDNEAHKIIKNFEEKIDETDILKGQVASKGKISGRVKIIPVDYSDFARVNREIEKMQVGDILVAETTAPELMVACKKAGAIVTDMGGLMSHAAIVSRELGIPCIVGTRYGSKILKDGDMVEADGNTGVVRIIERVQRG</sequence>
<feature type="domain" description="Pyruvate phosphate dikinase AMP/ATP-binding" evidence="16">
    <location>
        <begin position="16"/>
        <end position="320"/>
    </location>
</feature>
<accession>A0A1G2U2Q7</accession>
<comment type="function">
    <text evidence="2">Catalyzes the phosphorylation of pyruvate to phosphoenolpyruvate.</text>
</comment>
<evidence type="ECO:0000256" key="9">
    <source>
        <dbReference type="ARBA" id="ARBA00022741"/>
    </source>
</evidence>
<evidence type="ECO:0000256" key="14">
    <source>
        <dbReference type="ARBA" id="ARBA00047700"/>
    </source>
</evidence>
<dbReference type="GO" id="GO:0006094">
    <property type="term" value="P:gluconeogenesis"/>
    <property type="evidence" value="ECO:0007669"/>
    <property type="project" value="UniProtKB-UniPathway"/>
</dbReference>
<feature type="domain" description="PEP-utilising enzyme mobile" evidence="15">
    <location>
        <begin position="962"/>
        <end position="1031"/>
    </location>
</feature>
<evidence type="ECO:0000256" key="8">
    <source>
        <dbReference type="ARBA" id="ARBA00022723"/>
    </source>
</evidence>
<gene>
    <name evidence="17" type="ORF">A3B14_03895</name>
</gene>
<proteinExistence type="inferred from homology"/>
<evidence type="ECO:0000256" key="10">
    <source>
        <dbReference type="ARBA" id="ARBA00022777"/>
    </source>
</evidence>
<dbReference type="UniPathway" id="UPA00138"/>
<dbReference type="SUPFAM" id="SSF52009">
    <property type="entry name" value="Phosphohistidine domain"/>
    <property type="match status" value="2"/>
</dbReference>
<dbReference type="InterPro" id="IPR013815">
    <property type="entry name" value="ATP_grasp_subdomain_1"/>
</dbReference>
<dbReference type="EMBL" id="MHWE01000013">
    <property type="protein sequence ID" value="OHB03806.1"/>
    <property type="molecule type" value="Genomic_DNA"/>
</dbReference>
<dbReference type="Pfam" id="PF01326">
    <property type="entry name" value="PPDK_N"/>
    <property type="match status" value="1"/>
</dbReference>
<organism evidence="17 18">
    <name type="scientific">Candidatus Zambryskibacteria bacterium RIFCSPLOWO2_01_FULL_45_21</name>
    <dbReference type="NCBI Taxonomy" id="1802761"/>
    <lineage>
        <taxon>Bacteria</taxon>
        <taxon>Candidatus Zambryskiibacteriota</taxon>
    </lineage>
</organism>
<dbReference type="SUPFAM" id="SSF56059">
    <property type="entry name" value="Glutathione synthetase ATP-binding domain-like"/>
    <property type="match status" value="1"/>
</dbReference>
<evidence type="ECO:0000313" key="18">
    <source>
        <dbReference type="Proteomes" id="UP000176800"/>
    </source>
</evidence>